<name>A0ABW2NIV8_9BACL</name>
<sequence>MLETIDDIKLPAKVHEVLRTYFHAMNSELPDLLSSFYVIGSLSLGAFIEGRSDIDFVAVTKRPLSEPEILQLQRIHRMLKKQCKSAGLDGKYTVEEHLFGFGETAYLSPYFNDGRLIGFELFDRGSIDAYRLKKYGLVIIGRPIESYQLPENWTYLKEKTLDNVNTYWTAWKERCSIKTSLEFPASLLSKSFIEWGVLGVTRLYFTLNEEDIISKAGAGEYALHHVPVKHHRILKEALRIRNGSQVAYYKSVFARRKEMLEYMTFVINECNKLHQTRR</sequence>
<dbReference type="GO" id="GO:0016779">
    <property type="term" value="F:nucleotidyltransferase activity"/>
    <property type="evidence" value="ECO:0007669"/>
    <property type="project" value="UniProtKB-KW"/>
</dbReference>
<accession>A0ABW2NIV8</accession>
<organism evidence="3 4">
    <name type="scientific">Fictibacillus iocasae</name>
    <dbReference type="NCBI Taxonomy" id="2715437"/>
    <lineage>
        <taxon>Bacteria</taxon>
        <taxon>Bacillati</taxon>
        <taxon>Bacillota</taxon>
        <taxon>Bacilli</taxon>
        <taxon>Bacillales</taxon>
        <taxon>Fictibacillaceae</taxon>
        <taxon>Fictibacillus</taxon>
    </lineage>
</organism>
<dbReference type="InterPro" id="IPR043519">
    <property type="entry name" value="NT_sf"/>
</dbReference>
<dbReference type="InterPro" id="IPR025184">
    <property type="entry name" value="AadA_C"/>
</dbReference>
<proteinExistence type="predicted"/>
<evidence type="ECO:0000259" key="2">
    <source>
        <dbReference type="Pfam" id="PF13427"/>
    </source>
</evidence>
<keyword evidence="4" id="KW-1185">Reference proteome</keyword>
<dbReference type="RefSeq" id="WP_379746172.1">
    <property type="nucleotide sequence ID" value="NZ_JBHTCP010000004.1"/>
</dbReference>
<evidence type="ECO:0000313" key="3">
    <source>
        <dbReference type="EMBL" id="MFC7370592.1"/>
    </source>
</evidence>
<evidence type="ECO:0000313" key="4">
    <source>
        <dbReference type="Proteomes" id="UP001596549"/>
    </source>
</evidence>
<evidence type="ECO:0000256" key="1">
    <source>
        <dbReference type="ARBA" id="ARBA00022679"/>
    </source>
</evidence>
<dbReference type="EMBL" id="JBHTCP010000004">
    <property type="protein sequence ID" value="MFC7370592.1"/>
    <property type="molecule type" value="Genomic_DNA"/>
</dbReference>
<comment type="caution">
    <text evidence="3">The sequence shown here is derived from an EMBL/GenBank/DDBJ whole genome shotgun (WGS) entry which is preliminary data.</text>
</comment>
<keyword evidence="1" id="KW-0808">Transferase</keyword>
<dbReference type="Proteomes" id="UP001596549">
    <property type="component" value="Unassembled WGS sequence"/>
</dbReference>
<feature type="domain" description="Adenylyltransferase AadA C-terminal" evidence="2">
    <location>
        <begin position="197"/>
        <end position="263"/>
    </location>
</feature>
<protein>
    <submittedName>
        <fullName evidence="3">Aminoglycoside adenylyltransferase domain-containing protein</fullName>
    </submittedName>
</protein>
<gene>
    <name evidence="3" type="ORF">ACFQPF_02755</name>
</gene>
<reference evidence="4" key="1">
    <citation type="journal article" date="2019" name="Int. J. Syst. Evol. Microbiol.">
        <title>The Global Catalogue of Microorganisms (GCM) 10K type strain sequencing project: providing services to taxonomists for standard genome sequencing and annotation.</title>
        <authorList>
            <consortium name="The Broad Institute Genomics Platform"/>
            <consortium name="The Broad Institute Genome Sequencing Center for Infectious Disease"/>
            <person name="Wu L."/>
            <person name="Ma J."/>
        </authorList>
    </citation>
    <scope>NUCLEOTIDE SEQUENCE [LARGE SCALE GENOMIC DNA]</scope>
    <source>
        <strain evidence="4">NBRC 106396</strain>
    </source>
</reference>
<keyword evidence="3" id="KW-0548">Nucleotidyltransferase</keyword>
<dbReference type="SUPFAM" id="SSF81301">
    <property type="entry name" value="Nucleotidyltransferase"/>
    <property type="match status" value="1"/>
</dbReference>
<dbReference type="Pfam" id="PF13427">
    <property type="entry name" value="AadA_C"/>
    <property type="match status" value="1"/>
</dbReference>